<dbReference type="Proteomes" id="UP001204144">
    <property type="component" value="Unassembled WGS sequence"/>
</dbReference>
<evidence type="ECO:0000313" key="2">
    <source>
        <dbReference type="Proteomes" id="UP001204144"/>
    </source>
</evidence>
<gene>
    <name evidence="1" type="ORF">EGI31_05790</name>
</gene>
<evidence type="ECO:0008006" key="3">
    <source>
        <dbReference type="Google" id="ProtNLM"/>
    </source>
</evidence>
<keyword evidence="2" id="KW-1185">Reference proteome</keyword>
<reference evidence="1 2" key="1">
    <citation type="submission" date="2018-11" db="EMBL/GenBank/DDBJ databases">
        <title>Novel bacteria species description.</title>
        <authorList>
            <person name="Han J.-H."/>
        </authorList>
    </citation>
    <scope>NUCLEOTIDE SEQUENCE [LARGE SCALE GENOMIC DNA]</scope>
    <source>
        <strain evidence="1 2">KCTC23259</strain>
    </source>
</reference>
<proteinExistence type="predicted"/>
<dbReference type="Gene3D" id="2.60.40.1190">
    <property type="match status" value="1"/>
</dbReference>
<sequence length="239" mass="27340">MAFSHSLIFFIVLQTNFLQIDLSKEKTTMPNREINLKNNGESVKVDPHFKHSTNGQAVDYLTNVSIKSDNEFLHIAFECLQDDFVEQNNMVVHNDPLYNQEVFEVFISPGNEDSKHYLEIEINPNNALWVGTINNPTLGEETQTLEGMIAHKDAGILHEAVKSSSSWNGRMSIPWKLVGRDPKGQYRINFYRIRSKQSHPEANWTCDAETCDFICWSSTLSGESPAFHRPKRFGFLTVD</sequence>
<dbReference type="CDD" id="cd09620">
    <property type="entry name" value="CBM9_like_3"/>
    <property type="match status" value="1"/>
</dbReference>
<protein>
    <recommendedName>
        <fullName evidence="3">Carbohydrate-binding domain-containing protein</fullName>
    </recommendedName>
</protein>
<organism evidence="1 2">
    <name type="scientific">Lacihabitans soyangensis</name>
    <dbReference type="NCBI Taxonomy" id="869394"/>
    <lineage>
        <taxon>Bacteria</taxon>
        <taxon>Pseudomonadati</taxon>
        <taxon>Bacteroidota</taxon>
        <taxon>Cytophagia</taxon>
        <taxon>Cytophagales</taxon>
        <taxon>Leadbetterellaceae</taxon>
        <taxon>Lacihabitans</taxon>
    </lineage>
</organism>
<dbReference type="AlphaFoldDB" id="A0AAE3KRU5"/>
<name>A0AAE3KRU5_9BACT</name>
<evidence type="ECO:0000313" key="1">
    <source>
        <dbReference type="EMBL" id="MCP9762458.1"/>
    </source>
</evidence>
<dbReference type="EMBL" id="RJUF01000010">
    <property type="protein sequence ID" value="MCP9762458.1"/>
    <property type="molecule type" value="Genomic_DNA"/>
</dbReference>
<accession>A0AAE3KRU5</accession>
<comment type="caution">
    <text evidence="1">The sequence shown here is derived from an EMBL/GenBank/DDBJ whole genome shotgun (WGS) entry which is preliminary data.</text>
</comment>
<dbReference type="SUPFAM" id="SSF49344">
    <property type="entry name" value="CBD9-like"/>
    <property type="match status" value="1"/>
</dbReference>